<comment type="caution">
    <text evidence="1">The sequence shown here is derived from an EMBL/GenBank/DDBJ whole genome shotgun (WGS) entry which is preliminary data.</text>
</comment>
<evidence type="ECO:0000313" key="1">
    <source>
        <dbReference type="EMBL" id="KAF9069012.1"/>
    </source>
</evidence>
<dbReference type="Proteomes" id="UP000772434">
    <property type="component" value="Unassembled WGS sequence"/>
</dbReference>
<keyword evidence="2" id="KW-1185">Reference proteome</keyword>
<organism evidence="1 2">
    <name type="scientific">Rhodocollybia butyracea</name>
    <dbReference type="NCBI Taxonomy" id="206335"/>
    <lineage>
        <taxon>Eukaryota</taxon>
        <taxon>Fungi</taxon>
        <taxon>Dikarya</taxon>
        <taxon>Basidiomycota</taxon>
        <taxon>Agaricomycotina</taxon>
        <taxon>Agaricomycetes</taxon>
        <taxon>Agaricomycetidae</taxon>
        <taxon>Agaricales</taxon>
        <taxon>Marasmiineae</taxon>
        <taxon>Omphalotaceae</taxon>
        <taxon>Rhodocollybia</taxon>
    </lineage>
</organism>
<dbReference type="OrthoDB" id="3270319at2759"/>
<evidence type="ECO:0000313" key="2">
    <source>
        <dbReference type="Proteomes" id="UP000772434"/>
    </source>
</evidence>
<dbReference type="AlphaFoldDB" id="A0A9P5PV08"/>
<dbReference type="EMBL" id="JADNRY010000055">
    <property type="protein sequence ID" value="KAF9069012.1"/>
    <property type="molecule type" value="Genomic_DNA"/>
</dbReference>
<gene>
    <name evidence="1" type="ORF">BDP27DRAFT_1448043</name>
</gene>
<protein>
    <submittedName>
        <fullName evidence="1">Uncharacterized protein</fullName>
    </submittedName>
</protein>
<reference evidence="1" key="1">
    <citation type="submission" date="2020-11" db="EMBL/GenBank/DDBJ databases">
        <authorList>
            <consortium name="DOE Joint Genome Institute"/>
            <person name="Ahrendt S."/>
            <person name="Riley R."/>
            <person name="Andreopoulos W."/>
            <person name="Labutti K."/>
            <person name="Pangilinan J."/>
            <person name="Ruiz-Duenas F.J."/>
            <person name="Barrasa J.M."/>
            <person name="Sanchez-Garcia M."/>
            <person name="Camarero S."/>
            <person name="Miyauchi S."/>
            <person name="Serrano A."/>
            <person name="Linde D."/>
            <person name="Babiker R."/>
            <person name="Drula E."/>
            <person name="Ayuso-Fernandez I."/>
            <person name="Pacheco R."/>
            <person name="Padilla G."/>
            <person name="Ferreira P."/>
            <person name="Barriuso J."/>
            <person name="Kellner H."/>
            <person name="Castanera R."/>
            <person name="Alfaro M."/>
            <person name="Ramirez L."/>
            <person name="Pisabarro A.G."/>
            <person name="Kuo A."/>
            <person name="Tritt A."/>
            <person name="Lipzen A."/>
            <person name="He G."/>
            <person name="Yan M."/>
            <person name="Ng V."/>
            <person name="Cullen D."/>
            <person name="Martin F."/>
            <person name="Rosso M.-N."/>
            <person name="Henrissat B."/>
            <person name="Hibbett D."/>
            <person name="Martinez A.T."/>
            <person name="Grigoriev I.V."/>
        </authorList>
    </citation>
    <scope>NUCLEOTIDE SEQUENCE</scope>
    <source>
        <strain evidence="1">AH 40177</strain>
    </source>
</reference>
<proteinExistence type="predicted"/>
<sequence>MSQLTHKSELDKWDWVDAGLEDVHNLARKQGWDACADQLVRCPSWPEMLIVNRRWITDFLNEEGVGIQKMYRNPANYERIFKPGKERGKGLLSANSWDSHLGDFLSRMLGDAIRGDSSMLPDVVTMWWHGTIQSLLDAASKQRTRSDANGKIEQDVEKLFGRDWLKGKIPKDFNLGKMRSALRKLKNYNPMWQLISSTHVEIMEQPISFADADVHKQLEARWGSLTENARKMEFCPVAIAWMLGVVQAKKGVILMGLLTLEASGTKILDRRVEVSPFKLTALNSKGDYLPLAKANPADTTARNRLALLFVKMGKALTNANKTPLPTFSGDFDVRRSGSKDPLMLFFRVEGAADSHCPPGTPLPAMGEVNSASAVLETLKLKVVAAVGPDMSHWGEIQKKFIEEFKPVERTQK</sequence>
<name>A0A9P5PV08_9AGAR</name>
<accession>A0A9P5PV08</accession>